<dbReference type="InterPro" id="IPR010982">
    <property type="entry name" value="Lambda_DNA-bd_dom_sf"/>
</dbReference>
<dbReference type="GO" id="GO:0003700">
    <property type="term" value="F:DNA-binding transcription factor activity"/>
    <property type="evidence" value="ECO:0007669"/>
    <property type="project" value="TreeGrafter"/>
</dbReference>
<dbReference type="PANTHER" id="PTHR46797">
    <property type="entry name" value="HTH-TYPE TRANSCRIPTIONAL REGULATOR"/>
    <property type="match status" value="1"/>
</dbReference>
<evidence type="ECO:0000256" key="1">
    <source>
        <dbReference type="ARBA" id="ARBA00023125"/>
    </source>
</evidence>
<dbReference type="SUPFAM" id="SSF47413">
    <property type="entry name" value="lambda repressor-like DNA-binding domains"/>
    <property type="match status" value="1"/>
</dbReference>
<name>A0A932I2V2_UNCTE</name>
<dbReference type="GO" id="GO:0005829">
    <property type="term" value="C:cytosol"/>
    <property type="evidence" value="ECO:0007669"/>
    <property type="project" value="TreeGrafter"/>
</dbReference>
<evidence type="ECO:0000259" key="2">
    <source>
        <dbReference type="PROSITE" id="PS50943"/>
    </source>
</evidence>
<dbReference type="PROSITE" id="PS50943">
    <property type="entry name" value="HTH_CROC1"/>
    <property type="match status" value="1"/>
</dbReference>
<dbReference type="Pfam" id="PF01381">
    <property type="entry name" value="HTH_3"/>
    <property type="match status" value="1"/>
</dbReference>
<dbReference type="InterPro" id="IPR050807">
    <property type="entry name" value="TransReg_Diox_bact_type"/>
</dbReference>
<reference evidence="3" key="1">
    <citation type="submission" date="2020-07" db="EMBL/GenBank/DDBJ databases">
        <title>Huge and variable diversity of episymbiotic CPR bacteria and DPANN archaea in groundwater ecosystems.</title>
        <authorList>
            <person name="He C.Y."/>
            <person name="Keren R."/>
            <person name="Whittaker M."/>
            <person name="Farag I.F."/>
            <person name="Doudna J."/>
            <person name="Cate J.H.D."/>
            <person name="Banfield J.F."/>
        </authorList>
    </citation>
    <scope>NUCLEOTIDE SEQUENCE</scope>
    <source>
        <strain evidence="3">NC_groundwater_763_Ag_S-0.2um_68_21</strain>
    </source>
</reference>
<dbReference type="AlphaFoldDB" id="A0A932I2V2"/>
<feature type="domain" description="HTH cro/C1-type" evidence="2">
    <location>
        <begin position="14"/>
        <end position="68"/>
    </location>
</feature>
<sequence>MRKSTPSEIFPERLRAAREMRELSQGALATRAGMQPSAISHFESGTRKPSFENLRRLADALDVSTDYLLGRIKEIAGPATAEQLHRDFDHMSQDDRELAEKIFDVLKNRGQTRNKKG</sequence>
<comment type="caution">
    <text evidence="3">The sequence shown here is derived from an EMBL/GenBank/DDBJ whole genome shotgun (WGS) entry which is preliminary data.</text>
</comment>
<protein>
    <submittedName>
        <fullName evidence="3">Helix-turn-helix transcriptional regulator</fullName>
    </submittedName>
</protein>
<accession>A0A932I2V2</accession>
<gene>
    <name evidence="3" type="ORF">HYZ11_18830</name>
</gene>
<dbReference type="InterPro" id="IPR001387">
    <property type="entry name" value="Cro/C1-type_HTH"/>
</dbReference>
<evidence type="ECO:0000313" key="3">
    <source>
        <dbReference type="EMBL" id="MBI3129668.1"/>
    </source>
</evidence>
<proteinExistence type="predicted"/>
<keyword evidence="1" id="KW-0238">DNA-binding</keyword>
<dbReference type="Proteomes" id="UP000782312">
    <property type="component" value="Unassembled WGS sequence"/>
</dbReference>
<evidence type="ECO:0000313" key="4">
    <source>
        <dbReference type="Proteomes" id="UP000782312"/>
    </source>
</evidence>
<dbReference type="EMBL" id="JACPUR010000041">
    <property type="protein sequence ID" value="MBI3129668.1"/>
    <property type="molecule type" value="Genomic_DNA"/>
</dbReference>
<dbReference type="GO" id="GO:0003677">
    <property type="term" value="F:DNA binding"/>
    <property type="evidence" value="ECO:0007669"/>
    <property type="project" value="UniProtKB-KW"/>
</dbReference>
<dbReference type="SMART" id="SM00530">
    <property type="entry name" value="HTH_XRE"/>
    <property type="match status" value="1"/>
</dbReference>
<organism evidence="3 4">
    <name type="scientific">Tectimicrobiota bacterium</name>
    <dbReference type="NCBI Taxonomy" id="2528274"/>
    <lineage>
        <taxon>Bacteria</taxon>
        <taxon>Pseudomonadati</taxon>
        <taxon>Nitrospinota/Tectimicrobiota group</taxon>
        <taxon>Candidatus Tectimicrobiota</taxon>
    </lineage>
</organism>
<dbReference type="CDD" id="cd00093">
    <property type="entry name" value="HTH_XRE"/>
    <property type="match status" value="1"/>
</dbReference>
<dbReference type="Gene3D" id="1.10.260.40">
    <property type="entry name" value="lambda repressor-like DNA-binding domains"/>
    <property type="match status" value="1"/>
</dbReference>
<dbReference type="PANTHER" id="PTHR46797:SF1">
    <property type="entry name" value="METHYLPHOSPHONATE SYNTHASE"/>
    <property type="match status" value="1"/>
</dbReference>